<dbReference type="AlphaFoldDB" id="U5C3A0"/>
<evidence type="ECO:0000313" key="2">
    <source>
        <dbReference type="Proteomes" id="UP000016843"/>
    </source>
</evidence>
<keyword evidence="2" id="KW-1185">Reference proteome</keyword>
<name>U5C3A0_9BACT</name>
<comment type="caution">
    <text evidence="1">The sequence shown here is derived from an EMBL/GenBank/DDBJ whole genome shotgun (WGS) entry which is preliminary data.</text>
</comment>
<organism evidence="1 2">
    <name type="scientific">Rhodonellum psychrophilum GCM71 = DSM 17998</name>
    <dbReference type="NCBI Taxonomy" id="1123057"/>
    <lineage>
        <taxon>Bacteria</taxon>
        <taxon>Pseudomonadati</taxon>
        <taxon>Bacteroidota</taxon>
        <taxon>Cytophagia</taxon>
        <taxon>Cytophagales</taxon>
        <taxon>Cytophagaceae</taxon>
        <taxon>Rhodonellum</taxon>
    </lineage>
</organism>
<reference evidence="1 2" key="1">
    <citation type="journal article" date="2013" name="Genome Announc.">
        <title>Draft Genome Sequence of the Psychrophilic and Alkaliphilic Rhodonellum psychrophilum Strain GCM71T.</title>
        <authorList>
            <person name="Hauptmann A.L."/>
            <person name="Glaring M.A."/>
            <person name="Hallin P.F."/>
            <person name="Prieme A."/>
            <person name="Stougaard P."/>
        </authorList>
    </citation>
    <scope>NUCLEOTIDE SEQUENCE [LARGE SCALE GENOMIC DNA]</scope>
    <source>
        <strain evidence="1 2">GCM71</strain>
    </source>
</reference>
<dbReference type="Proteomes" id="UP000016843">
    <property type="component" value="Unassembled WGS sequence"/>
</dbReference>
<protein>
    <submittedName>
        <fullName evidence="1">Uncharacterized protein</fullName>
    </submittedName>
</protein>
<accession>U5C3A0</accession>
<gene>
    <name evidence="1" type="ORF">P872_24275</name>
</gene>
<proteinExistence type="predicted"/>
<dbReference type="EMBL" id="AWXR01000003">
    <property type="protein sequence ID" value="ERM84538.1"/>
    <property type="molecule type" value="Genomic_DNA"/>
</dbReference>
<evidence type="ECO:0000313" key="1">
    <source>
        <dbReference type="EMBL" id="ERM84538.1"/>
    </source>
</evidence>
<sequence length="33" mass="3697">MFLKSLLSLGNEGKQAFSHFSQPLVSIRFFGPL</sequence>